<dbReference type="InterPro" id="IPR038921">
    <property type="entry name" value="YOR389W-like"/>
</dbReference>
<dbReference type="AlphaFoldDB" id="V2XF08"/>
<dbReference type="KEGG" id="mrr:Moror_4641"/>
<sequence>MEVDFEVMLCDFTSGVEVQSMLNVEVVDYLPPLEDWFGVSWFSADNSTQSYNTISSGPVRLLRADLEVIRAGAVHNRFPGESRIRLNLSRLISFYDTDLIPSLVESRLKAGKNRLDHRLEGISQGGHQSRHAQTRGPLLFAACRSKRLELIRNILNDTTVSDDELRGRNVHGQVTAMIRPYLPYSMNLTSRYPSPLNSSTSWARPAFKRCSIAHTHYISTSSSLSGVLTPSERLLLRAAEVTNREICRTVTNMWVKGVAAGLPKDEEHRISMSVAIQTELFDSWKAEVERLMNWLDWSVWLKCQPACAITPSASAEFLLGNVLFGDLAILSLGDHPFPVEAAVPIVTQIGRKIGKILSLFVVR</sequence>
<dbReference type="PANTHER" id="PTHR35204">
    <property type="entry name" value="YALI0A21131P"/>
    <property type="match status" value="1"/>
</dbReference>
<gene>
    <name evidence="1" type="ORF">Moror_4641</name>
</gene>
<reference evidence="1 2" key="1">
    <citation type="journal article" date="2014" name="BMC Genomics">
        <title>Genome and secretome analysis of the hemibiotrophic fungal pathogen, Moniliophthora roreri, which causes frosty pod rot disease of cacao: mechanisms of the biotrophic and necrotrophic phases.</title>
        <authorList>
            <person name="Meinhardt L.W."/>
            <person name="Costa G.G.L."/>
            <person name="Thomazella D.P.T."/>
            <person name="Teixeira P.J.P.L."/>
            <person name="Carazzolle M.F."/>
            <person name="Schuster S.C."/>
            <person name="Carlson J.E."/>
            <person name="Guiltinan M.J."/>
            <person name="Mieczkowski P."/>
            <person name="Farmer A."/>
            <person name="Ramaraj T."/>
            <person name="Crozier J."/>
            <person name="Davis R.E."/>
            <person name="Shao J."/>
            <person name="Melnick R.L."/>
            <person name="Pereira G.A.G."/>
            <person name="Bailey B.A."/>
        </authorList>
    </citation>
    <scope>NUCLEOTIDE SEQUENCE [LARGE SCALE GENOMIC DNA]</scope>
    <source>
        <strain evidence="1 2">MCA 2997</strain>
    </source>
</reference>
<name>V2XF08_MONRO</name>
<comment type="caution">
    <text evidence="1">The sequence shown here is derived from an EMBL/GenBank/DDBJ whole genome shotgun (WGS) entry which is preliminary data.</text>
</comment>
<dbReference type="OrthoDB" id="10261782at2759"/>
<dbReference type="PANTHER" id="PTHR35204:SF1">
    <property type="entry name" value="ENTEROTOXIN"/>
    <property type="match status" value="1"/>
</dbReference>
<evidence type="ECO:0000313" key="1">
    <source>
        <dbReference type="EMBL" id="ESK92302.1"/>
    </source>
</evidence>
<proteinExistence type="predicted"/>
<dbReference type="Proteomes" id="UP000017559">
    <property type="component" value="Unassembled WGS sequence"/>
</dbReference>
<dbReference type="HOGENOM" id="CLU_763095_0_0_1"/>
<evidence type="ECO:0000313" key="2">
    <source>
        <dbReference type="Proteomes" id="UP000017559"/>
    </source>
</evidence>
<dbReference type="EMBL" id="AWSO01000294">
    <property type="protein sequence ID" value="ESK92302.1"/>
    <property type="molecule type" value="Genomic_DNA"/>
</dbReference>
<keyword evidence="2" id="KW-1185">Reference proteome</keyword>
<accession>V2XF08</accession>
<organism evidence="1 2">
    <name type="scientific">Moniliophthora roreri (strain MCA 2997)</name>
    <name type="common">Cocoa frosty pod rot fungus</name>
    <name type="synonym">Crinipellis roreri</name>
    <dbReference type="NCBI Taxonomy" id="1381753"/>
    <lineage>
        <taxon>Eukaryota</taxon>
        <taxon>Fungi</taxon>
        <taxon>Dikarya</taxon>
        <taxon>Basidiomycota</taxon>
        <taxon>Agaricomycotina</taxon>
        <taxon>Agaricomycetes</taxon>
        <taxon>Agaricomycetidae</taxon>
        <taxon>Agaricales</taxon>
        <taxon>Marasmiineae</taxon>
        <taxon>Marasmiaceae</taxon>
        <taxon>Moniliophthora</taxon>
    </lineage>
</organism>
<protein>
    <submittedName>
        <fullName evidence="1">Uncharacterized protein</fullName>
    </submittedName>
</protein>